<evidence type="ECO:0000313" key="2">
    <source>
        <dbReference type="EMBL" id="PPJ69472.1"/>
    </source>
</evidence>
<comment type="caution">
    <text evidence="2">The sequence shown here is derived from an EMBL/GenBank/DDBJ whole genome shotgun (WGS) entry which is preliminary data.</text>
</comment>
<proteinExistence type="predicted"/>
<sequence>MRYVNNEKHRHALISQLTENQREILFKYYKYRKKNILINDMYRYSEEWELVDFKVNENYRTCCNDTPLYCECGKELKYQYILRSKSKDTIMKLGIEHFKEHSGIPNRIAYQVRKSIFLLDDWLDDILLNHEKLMNDSEHHFKVINMYKEWTTISELDVKDFNSNSSKPITRKNIELINDFKKYSMALPTNIEQKVFALIDYFHRKKYLAYIEELERKRRIQREKEQEALRKERELKRQQLLKEAEARNSQKRKIMAKEKADKMLIAECRVKITKLLDVQNVIDITTIYNECKIEIDELLRSHVNTKIVNDIVNSINRYTMYNVKFQNNKLFKSWTKRF</sequence>
<dbReference type="AlphaFoldDB" id="A0A7Z1MZ35"/>
<gene>
    <name evidence="2" type="ORF">CV019_13755</name>
</gene>
<name>A0A7Z1MZ35_STAHA</name>
<keyword evidence="1" id="KW-0175">Coiled coil</keyword>
<dbReference type="Proteomes" id="UP000238153">
    <property type="component" value="Unassembled WGS sequence"/>
</dbReference>
<evidence type="ECO:0000313" key="3">
    <source>
        <dbReference type="Proteomes" id="UP000238153"/>
    </source>
</evidence>
<feature type="coiled-coil region" evidence="1">
    <location>
        <begin position="211"/>
        <end position="261"/>
    </location>
</feature>
<dbReference type="EMBL" id="PGWX01000543">
    <property type="protein sequence ID" value="PPJ69472.1"/>
    <property type="molecule type" value="Genomic_DNA"/>
</dbReference>
<evidence type="ECO:0000256" key="1">
    <source>
        <dbReference type="SAM" id="Coils"/>
    </source>
</evidence>
<organism evidence="2 3">
    <name type="scientific">Staphylococcus haemolyticus</name>
    <dbReference type="NCBI Taxonomy" id="1283"/>
    <lineage>
        <taxon>Bacteria</taxon>
        <taxon>Bacillati</taxon>
        <taxon>Bacillota</taxon>
        <taxon>Bacilli</taxon>
        <taxon>Bacillales</taxon>
        <taxon>Staphylococcaceae</taxon>
        <taxon>Staphylococcus</taxon>
    </lineage>
</organism>
<protein>
    <submittedName>
        <fullName evidence="2">Uncharacterized protein</fullName>
    </submittedName>
</protein>
<accession>A0A7Z1MZ35</accession>
<reference evidence="2 3" key="1">
    <citation type="submission" date="2017-11" db="EMBL/GenBank/DDBJ databases">
        <authorList>
            <person name="Founou R.C."/>
            <person name="Founou L."/>
            <person name="Allam M."/>
            <person name="Ismail A."/>
            <person name="Essack S.Y."/>
        </authorList>
    </citation>
    <scope>NUCLEOTIDE SEQUENCE [LARGE SCALE GENOMIC DNA]</scope>
    <source>
        <strain evidence="2 3">G811N2B1</strain>
    </source>
</reference>